<accession>A0A4R5NN50</accession>
<protein>
    <recommendedName>
        <fullName evidence="4">Prepilin-type N-terminal cleavage/methylation domain-containing protein</fullName>
    </recommendedName>
</protein>
<reference evidence="2 3" key="1">
    <citation type="journal article" date="2019" name="Appl. Microbiol. Biotechnol.">
        <title>Uncovering carbohydrate metabolism through a genotype-phenotype association study of 56 lactic acid bacteria genomes.</title>
        <authorList>
            <person name="Buron-Moles G."/>
            <person name="Chailyan A."/>
            <person name="Dolejs I."/>
            <person name="Forster J."/>
            <person name="Miks M.H."/>
        </authorList>
    </citation>
    <scope>NUCLEOTIDE SEQUENCE [LARGE SCALE GENOMIC DNA]</scope>
    <source>
        <strain evidence="2 3">ATCC 4005</strain>
    </source>
</reference>
<organism evidence="2 3">
    <name type="scientific">Lentilactobacillus buchneri DSM 20057</name>
    <dbReference type="NCBI Taxonomy" id="1423728"/>
    <lineage>
        <taxon>Bacteria</taxon>
        <taxon>Bacillati</taxon>
        <taxon>Bacillota</taxon>
        <taxon>Bacilli</taxon>
        <taxon>Lactobacillales</taxon>
        <taxon>Lactobacillaceae</taxon>
        <taxon>Lentilactobacillus</taxon>
    </lineage>
</organism>
<sequence>MKQKLSVSKVDTRPGYLLIEGLITLVIGVFAIWTIMTMIVYAGNEKKQNVINFHSYLSIIESDRYRFEIKQCQPSKCVMYSPVTKKTYRIERYQNMVRLAGAYKGHVPSLTNVQWVRWTKSGGCLRTDVTFDNGQKCSAYSKLPFKD</sequence>
<keyword evidence="1" id="KW-1133">Transmembrane helix</keyword>
<gene>
    <name evidence="2" type="ORF">C5L32_000212</name>
</gene>
<keyword evidence="1" id="KW-0472">Membrane</keyword>
<evidence type="ECO:0000313" key="2">
    <source>
        <dbReference type="EMBL" id="TDG77559.1"/>
    </source>
</evidence>
<dbReference type="GeneID" id="72462025"/>
<dbReference type="Proteomes" id="UP000295181">
    <property type="component" value="Unassembled WGS sequence"/>
</dbReference>
<comment type="caution">
    <text evidence="2">The sequence shown here is derived from an EMBL/GenBank/DDBJ whole genome shotgun (WGS) entry which is preliminary data.</text>
</comment>
<name>A0A4R5NN50_LENBU</name>
<dbReference type="AlphaFoldDB" id="A0A4R5NN50"/>
<dbReference type="RefSeq" id="WP_013727765.1">
    <property type="nucleotide sequence ID" value="NZ_AZDM01000013.1"/>
</dbReference>
<dbReference type="EMBL" id="PUFP01000052">
    <property type="protein sequence ID" value="TDG77559.1"/>
    <property type="molecule type" value="Genomic_DNA"/>
</dbReference>
<evidence type="ECO:0000256" key="1">
    <source>
        <dbReference type="SAM" id="Phobius"/>
    </source>
</evidence>
<feature type="transmembrane region" description="Helical" evidence="1">
    <location>
        <begin position="21"/>
        <end position="43"/>
    </location>
</feature>
<evidence type="ECO:0000313" key="3">
    <source>
        <dbReference type="Proteomes" id="UP000295181"/>
    </source>
</evidence>
<keyword evidence="1" id="KW-0812">Transmembrane</keyword>
<evidence type="ECO:0008006" key="4">
    <source>
        <dbReference type="Google" id="ProtNLM"/>
    </source>
</evidence>
<proteinExistence type="predicted"/>
<dbReference type="Pfam" id="PF15980">
    <property type="entry name" value="ComGF"/>
    <property type="match status" value="1"/>
</dbReference>
<dbReference type="InterPro" id="IPR016977">
    <property type="entry name" value="ComGF"/>
</dbReference>